<dbReference type="Gene3D" id="3.40.250.10">
    <property type="entry name" value="Rhodanese-like domain"/>
    <property type="match status" value="2"/>
</dbReference>
<keyword evidence="2" id="KW-0677">Repeat</keyword>
<dbReference type="EMBL" id="JAUTXY010000003">
    <property type="protein sequence ID" value="MEE2057830.1"/>
    <property type="molecule type" value="Genomic_DNA"/>
</dbReference>
<gene>
    <name evidence="4" type="ORF">Q7514_09880</name>
</gene>
<evidence type="ECO:0000256" key="2">
    <source>
        <dbReference type="ARBA" id="ARBA00022737"/>
    </source>
</evidence>
<dbReference type="CDD" id="cd01448">
    <property type="entry name" value="TST_Repeat_1"/>
    <property type="match status" value="1"/>
</dbReference>
<name>A0ABU7L8G7_9NOCA</name>
<dbReference type="RefSeq" id="WP_330133049.1">
    <property type="nucleotide sequence ID" value="NZ_JAUTXY010000003.1"/>
</dbReference>
<dbReference type="PROSITE" id="PS50206">
    <property type="entry name" value="RHODANESE_3"/>
    <property type="match status" value="2"/>
</dbReference>
<sequence>MIEEKPRTARGRDSRGCDFRGDDVVVAEDLARDLAAVVVLDATVLFPKPRFDGDYRPESGRSIWGRAHIPGAVHIDLLGEFSAPDGPLHFTRPDPEHLSAELARIGVGPGTDIVVYDAGEMTWASRVWWMLRNIGIRARVLDGGLARWTELGLPLSSEESAPPAAIEPAKVTDHGLWRDRDDVLGVSAGSESGTLLCALDPEQFAGTATTRYARRGRIPGSLNLPAKRLLGAGVLRPRTELAALSEAVLSGTEQPLIVYCGGGVSACLVALALVRTGHDDVAVYDGSLAEWTADPTLPMISDEGGNR</sequence>
<accession>A0ABU7L8G7</accession>
<dbReference type="PANTHER" id="PTHR11364:SF27">
    <property type="entry name" value="SULFURTRANSFERASE"/>
    <property type="match status" value="1"/>
</dbReference>
<feature type="domain" description="Rhodanese" evidence="3">
    <location>
        <begin position="66"/>
        <end position="157"/>
    </location>
</feature>
<evidence type="ECO:0000256" key="1">
    <source>
        <dbReference type="ARBA" id="ARBA00022679"/>
    </source>
</evidence>
<dbReference type="CDD" id="cd01449">
    <property type="entry name" value="TST_Repeat_2"/>
    <property type="match status" value="1"/>
</dbReference>
<evidence type="ECO:0000313" key="5">
    <source>
        <dbReference type="Proteomes" id="UP001336020"/>
    </source>
</evidence>
<dbReference type="Proteomes" id="UP001336020">
    <property type="component" value="Unassembled WGS sequence"/>
</dbReference>
<feature type="domain" description="Rhodanese" evidence="3">
    <location>
        <begin position="202"/>
        <end position="300"/>
    </location>
</feature>
<keyword evidence="1" id="KW-0808">Transferase</keyword>
<dbReference type="SMART" id="SM00450">
    <property type="entry name" value="RHOD"/>
    <property type="match status" value="2"/>
</dbReference>
<evidence type="ECO:0000313" key="4">
    <source>
        <dbReference type="EMBL" id="MEE2057830.1"/>
    </source>
</evidence>
<dbReference type="InterPro" id="IPR001763">
    <property type="entry name" value="Rhodanese-like_dom"/>
</dbReference>
<comment type="caution">
    <text evidence="4">The sequence shown here is derived from an EMBL/GenBank/DDBJ whole genome shotgun (WGS) entry which is preliminary data.</text>
</comment>
<protein>
    <submittedName>
        <fullName evidence="4">Rhodanese-like domain-containing protein</fullName>
    </submittedName>
</protein>
<proteinExistence type="predicted"/>
<organism evidence="4 5">
    <name type="scientific">Rhodococcus artemisiae</name>
    <dbReference type="NCBI Taxonomy" id="714159"/>
    <lineage>
        <taxon>Bacteria</taxon>
        <taxon>Bacillati</taxon>
        <taxon>Actinomycetota</taxon>
        <taxon>Actinomycetes</taxon>
        <taxon>Mycobacteriales</taxon>
        <taxon>Nocardiaceae</taxon>
        <taxon>Rhodococcus</taxon>
    </lineage>
</organism>
<keyword evidence="5" id="KW-1185">Reference proteome</keyword>
<reference evidence="4 5" key="1">
    <citation type="submission" date="2023-07" db="EMBL/GenBank/DDBJ databases">
        <authorList>
            <person name="Girao M."/>
            <person name="Carvalho M.F."/>
        </authorList>
    </citation>
    <scope>NUCLEOTIDE SEQUENCE [LARGE SCALE GENOMIC DNA]</scope>
    <source>
        <strain evidence="4 5">YIM65754</strain>
    </source>
</reference>
<dbReference type="InterPro" id="IPR036873">
    <property type="entry name" value="Rhodanese-like_dom_sf"/>
</dbReference>
<dbReference type="SUPFAM" id="SSF52821">
    <property type="entry name" value="Rhodanese/Cell cycle control phosphatase"/>
    <property type="match status" value="2"/>
</dbReference>
<dbReference type="PANTHER" id="PTHR11364">
    <property type="entry name" value="THIOSULFATE SULFERTANSFERASE"/>
    <property type="match status" value="1"/>
</dbReference>
<dbReference type="InterPro" id="IPR045078">
    <property type="entry name" value="TST/MPST-like"/>
</dbReference>
<dbReference type="Pfam" id="PF00581">
    <property type="entry name" value="Rhodanese"/>
    <property type="match status" value="2"/>
</dbReference>
<evidence type="ECO:0000259" key="3">
    <source>
        <dbReference type="PROSITE" id="PS50206"/>
    </source>
</evidence>